<dbReference type="InterPro" id="IPR005467">
    <property type="entry name" value="His_kinase_dom"/>
</dbReference>
<dbReference type="EMBL" id="VOLQ01000034">
    <property type="protein sequence ID" value="TWX64203.1"/>
    <property type="molecule type" value="Genomic_DNA"/>
</dbReference>
<keyword evidence="5" id="KW-0418">Kinase</keyword>
<feature type="domain" description="Histidine kinase" evidence="3">
    <location>
        <begin position="1"/>
        <end position="158"/>
    </location>
</feature>
<name>A0A5C6Q5N0_9GAMM</name>
<keyword evidence="6" id="KW-1185">Reference proteome</keyword>
<reference evidence="5 7" key="1">
    <citation type="submission" date="2019-07" db="EMBL/GenBank/DDBJ databases">
        <title>Genomes of sea-ice associated Colwellia species.</title>
        <authorList>
            <person name="Bowman J.P."/>
        </authorList>
    </citation>
    <scope>NUCLEOTIDE SEQUENCE [LARGE SCALE GENOMIC DNA]</scope>
    <source>
        <strain evidence="4 6">ACAM 607</strain>
        <strain evidence="5 7">IC036</strain>
    </source>
</reference>
<dbReference type="Proteomes" id="UP000321525">
    <property type="component" value="Unassembled WGS sequence"/>
</dbReference>
<dbReference type="InterPro" id="IPR036890">
    <property type="entry name" value="HATPase_C_sf"/>
</dbReference>
<accession>A0A5C6Q5N0</accession>
<comment type="catalytic activity">
    <reaction evidence="1">
        <text>ATP + protein L-histidine = ADP + protein N-phospho-L-histidine.</text>
        <dbReference type="EC" id="2.7.13.3"/>
    </reaction>
</comment>
<evidence type="ECO:0000313" key="5">
    <source>
        <dbReference type="EMBL" id="TWX64203.1"/>
    </source>
</evidence>
<keyword evidence="5" id="KW-0808">Transferase</keyword>
<dbReference type="InterPro" id="IPR004358">
    <property type="entry name" value="Sig_transdc_His_kin-like_C"/>
</dbReference>
<dbReference type="SUPFAM" id="SSF55874">
    <property type="entry name" value="ATPase domain of HSP90 chaperone/DNA topoisomerase II/histidine kinase"/>
    <property type="match status" value="1"/>
</dbReference>
<evidence type="ECO:0000313" key="6">
    <source>
        <dbReference type="Proteomes" id="UP000321525"/>
    </source>
</evidence>
<dbReference type="SMART" id="SM00387">
    <property type="entry name" value="HATPase_c"/>
    <property type="match status" value="1"/>
</dbReference>
<evidence type="ECO:0000256" key="1">
    <source>
        <dbReference type="ARBA" id="ARBA00000085"/>
    </source>
</evidence>
<evidence type="ECO:0000313" key="4">
    <source>
        <dbReference type="EMBL" id="TWX62881.1"/>
    </source>
</evidence>
<evidence type="ECO:0000256" key="2">
    <source>
        <dbReference type="ARBA" id="ARBA00012438"/>
    </source>
</evidence>
<dbReference type="PROSITE" id="PS50109">
    <property type="entry name" value="HIS_KIN"/>
    <property type="match status" value="1"/>
</dbReference>
<dbReference type="GO" id="GO:0004673">
    <property type="term" value="F:protein histidine kinase activity"/>
    <property type="evidence" value="ECO:0007669"/>
    <property type="project" value="UniProtKB-EC"/>
</dbReference>
<comment type="caution">
    <text evidence="5">The sequence shown here is derived from an EMBL/GenBank/DDBJ whole genome shotgun (WGS) entry which is preliminary data.</text>
</comment>
<dbReference type="Proteomes" id="UP000321917">
    <property type="component" value="Unassembled WGS sequence"/>
</dbReference>
<dbReference type="Pfam" id="PF02518">
    <property type="entry name" value="HATPase_c"/>
    <property type="match status" value="1"/>
</dbReference>
<dbReference type="AlphaFoldDB" id="A0A5C6Q5N0"/>
<sequence>MKREINLTNYAHEIHDSLKPLFNGTDFRDKHITVNIKGSEDIVVTTYPGALFQILSNFIENSLKHGFDNMDEGNIIITLAQTQKHVQIIYADNGKGMSESMLKQIYDPFVTSKRNEGGSGLGMHIVFNLVTQLFKGEIQCQSKVNEGIEIIVKFPKSG</sequence>
<organism evidence="5 7">
    <name type="scientific">Colwellia hornerae</name>
    <dbReference type="NCBI Taxonomy" id="89402"/>
    <lineage>
        <taxon>Bacteria</taxon>
        <taxon>Pseudomonadati</taxon>
        <taxon>Pseudomonadota</taxon>
        <taxon>Gammaproteobacteria</taxon>
        <taxon>Alteromonadales</taxon>
        <taxon>Colwelliaceae</taxon>
        <taxon>Colwellia</taxon>
    </lineage>
</organism>
<dbReference type="PANTHER" id="PTHR43065:SF47">
    <property type="match status" value="1"/>
</dbReference>
<dbReference type="PANTHER" id="PTHR43065">
    <property type="entry name" value="SENSOR HISTIDINE KINASE"/>
    <property type="match status" value="1"/>
</dbReference>
<dbReference type="OrthoDB" id="8874570at2"/>
<dbReference type="EC" id="2.7.13.3" evidence="2"/>
<evidence type="ECO:0000259" key="3">
    <source>
        <dbReference type="PROSITE" id="PS50109"/>
    </source>
</evidence>
<dbReference type="EMBL" id="VOLR01000001">
    <property type="protein sequence ID" value="TWX62881.1"/>
    <property type="molecule type" value="Genomic_DNA"/>
</dbReference>
<dbReference type="InterPro" id="IPR003594">
    <property type="entry name" value="HATPase_dom"/>
</dbReference>
<protein>
    <recommendedName>
        <fullName evidence="2">histidine kinase</fullName>
        <ecNumber evidence="2">2.7.13.3</ecNumber>
    </recommendedName>
</protein>
<dbReference type="RefSeq" id="WP_146796185.1">
    <property type="nucleotide sequence ID" value="NZ_VOLP01000001.1"/>
</dbReference>
<evidence type="ECO:0000313" key="7">
    <source>
        <dbReference type="Proteomes" id="UP000321917"/>
    </source>
</evidence>
<dbReference type="PRINTS" id="PR00344">
    <property type="entry name" value="BCTRLSENSOR"/>
</dbReference>
<gene>
    <name evidence="4" type="ORF">ESZ26_00790</name>
    <name evidence="5" type="ORF">ESZ27_15105</name>
</gene>
<proteinExistence type="predicted"/>
<dbReference type="Gene3D" id="3.30.565.10">
    <property type="entry name" value="Histidine kinase-like ATPase, C-terminal domain"/>
    <property type="match status" value="1"/>
</dbReference>